<dbReference type="Pfam" id="PF23259">
    <property type="entry name" value="CHX17_C"/>
    <property type="match status" value="1"/>
</dbReference>
<evidence type="ECO:0000256" key="11">
    <source>
        <dbReference type="ARBA" id="ARBA00054890"/>
    </source>
</evidence>
<feature type="transmembrane region" description="Helical" evidence="13">
    <location>
        <begin position="227"/>
        <end position="251"/>
    </location>
</feature>
<evidence type="ECO:0000256" key="13">
    <source>
        <dbReference type="SAM" id="Phobius"/>
    </source>
</evidence>
<keyword evidence="5 13" id="KW-0812">Transmembrane</keyword>
<evidence type="ECO:0000259" key="14">
    <source>
        <dbReference type="Pfam" id="PF00999"/>
    </source>
</evidence>
<evidence type="ECO:0000256" key="1">
    <source>
        <dbReference type="ARBA" id="ARBA00004141"/>
    </source>
</evidence>
<feature type="transmembrane region" description="Helical" evidence="13">
    <location>
        <begin position="263"/>
        <end position="287"/>
    </location>
</feature>
<evidence type="ECO:0000256" key="9">
    <source>
        <dbReference type="ARBA" id="ARBA00023136"/>
    </source>
</evidence>
<protein>
    <submittedName>
        <fullName evidence="17">Cation/H+ antiporter 15-like protein</fullName>
    </submittedName>
</protein>
<organism evidence="17 18">
    <name type="scientific">Cinnamomum micranthum f. kanehirae</name>
    <dbReference type="NCBI Taxonomy" id="337451"/>
    <lineage>
        <taxon>Eukaryota</taxon>
        <taxon>Viridiplantae</taxon>
        <taxon>Streptophyta</taxon>
        <taxon>Embryophyta</taxon>
        <taxon>Tracheophyta</taxon>
        <taxon>Spermatophyta</taxon>
        <taxon>Magnoliopsida</taxon>
        <taxon>Magnoliidae</taxon>
        <taxon>Laurales</taxon>
        <taxon>Lauraceae</taxon>
        <taxon>Cinnamomum</taxon>
    </lineage>
</organism>
<dbReference type="GO" id="GO:0012505">
    <property type="term" value="C:endomembrane system"/>
    <property type="evidence" value="ECO:0007669"/>
    <property type="project" value="TreeGrafter"/>
</dbReference>
<evidence type="ECO:0000256" key="7">
    <source>
        <dbReference type="ARBA" id="ARBA00022989"/>
    </source>
</evidence>
<comment type="similarity">
    <text evidence="10">Belongs to the monovalent cation:proton antiporter 2 (CPA2) transporter (TC 2.A.37) family. CHX (TC 2.A.37.4) subfamily.</text>
</comment>
<evidence type="ECO:0000313" key="18">
    <source>
        <dbReference type="Proteomes" id="UP000283530"/>
    </source>
</evidence>
<evidence type="ECO:0000313" key="17">
    <source>
        <dbReference type="EMBL" id="RWR86231.1"/>
    </source>
</evidence>
<dbReference type="GO" id="GO:0006813">
    <property type="term" value="P:potassium ion transport"/>
    <property type="evidence" value="ECO:0007669"/>
    <property type="project" value="UniProtKB-KW"/>
</dbReference>
<dbReference type="PANTHER" id="PTHR32468:SF26">
    <property type="entry name" value="CATION_H(+) ANTIPORTER 15"/>
    <property type="match status" value="1"/>
</dbReference>
<dbReference type="GO" id="GO:0006885">
    <property type="term" value="P:regulation of pH"/>
    <property type="evidence" value="ECO:0007669"/>
    <property type="project" value="TreeGrafter"/>
</dbReference>
<dbReference type="GO" id="GO:0015297">
    <property type="term" value="F:antiporter activity"/>
    <property type="evidence" value="ECO:0007669"/>
    <property type="project" value="UniProtKB-KW"/>
</dbReference>
<dbReference type="Gene3D" id="1.20.1530.20">
    <property type="match status" value="1"/>
</dbReference>
<dbReference type="InterPro" id="IPR038770">
    <property type="entry name" value="Na+/solute_symporter_sf"/>
</dbReference>
<proteinExistence type="inferred from homology"/>
<dbReference type="InterPro" id="IPR057290">
    <property type="entry name" value="CHX17_C"/>
</dbReference>
<keyword evidence="7 13" id="KW-1133">Transmembrane helix</keyword>
<feature type="transmembrane region" description="Helical" evidence="13">
    <location>
        <begin position="347"/>
        <end position="369"/>
    </location>
</feature>
<keyword evidence="9 13" id="KW-0472">Membrane</keyword>
<evidence type="ECO:0000259" key="15">
    <source>
        <dbReference type="Pfam" id="PF23256"/>
    </source>
</evidence>
<keyword evidence="2" id="KW-0813">Transport</keyword>
<reference evidence="17 18" key="1">
    <citation type="journal article" date="2019" name="Nat. Plants">
        <title>Stout camphor tree genome fills gaps in understanding of flowering plant genome evolution.</title>
        <authorList>
            <person name="Chaw S.M."/>
            <person name="Liu Y.C."/>
            <person name="Wu Y.W."/>
            <person name="Wang H.Y."/>
            <person name="Lin C.I."/>
            <person name="Wu C.S."/>
            <person name="Ke H.M."/>
            <person name="Chang L.Y."/>
            <person name="Hsu C.Y."/>
            <person name="Yang H.T."/>
            <person name="Sudianto E."/>
            <person name="Hsu M.H."/>
            <person name="Wu K.P."/>
            <person name="Wang L.N."/>
            <person name="Leebens-Mack J.H."/>
            <person name="Tsai I.J."/>
        </authorList>
    </citation>
    <scope>NUCLEOTIDE SEQUENCE [LARGE SCALE GENOMIC DNA]</scope>
    <source>
        <strain evidence="18">cv. Chaw 1501</strain>
        <tissue evidence="17">Young leaves</tissue>
    </source>
</reference>
<accession>A0A443P655</accession>
<dbReference type="EMBL" id="QPKB01000006">
    <property type="protein sequence ID" value="RWR86231.1"/>
    <property type="molecule type" value="Genomic_DNA"/>
</dbReference>
<dbReference type="InterPro" id="IPR057291">
    <property type="entry name" value="CHX17_2nd"/>
</dbReference>
<feature type="transmembrane region" description="Helical" evidence="13">
    <location>
        <begin position="159"/>
        <end position="181"/>
    </location>
</feature>
<feature type="compositionally biased region" description="Low complexity" evidence="12">
    <location>
        <begin position="802"/>
        <end position="822"/>
    </location>
</feature>
<dbReference type="GO" id="GO:0016020">
    <property type="term" value="C:membrane"/>
    <property type="evidence" value="ECO:0007669"/>
    <property type="project" value="UniProtKB-SubCell"/>
</dbReference>
<keyword evidence="8" id="KW-0406">Ion transport</keyword>
<comment type="subcellular location">
    <subcellularLocation>
        <location evidence="1">Membrane</location>
        <topology evidence="1">Multi-pass membrane protein</topology>
    </subcellularLocation>
</comment>
<evidence type="ECO:0000256" key="4">
    <source>
        <dbReference type="ARBA" id="ARBA00022538"/>
    </source>
</evidence>
<feature type="transmembrane region" description="Helical" evidence="13">
    <location>
        <begin position="407"/>
        <end position="428"/>
    </location>
</feature>
<evidence type="ECO:0000256" key="8">
    <source>
        <dbReference type="ARBA" id="ARBA00023065"/>
    </source>
</evidence>
<dbReference type="Proteomes" id="UP000283530">
    <property type="component" value="Unassembled WGS sequence"/>
</dbReference>
<dbReference type="InterPro" id="IPR050794">
    <property type="entry name" value="CPA2_transporter"/>
</dbReference>
<dbReference type="PANTHER" id="PTHR32468">
    <property type="entry name" value="CATION/H + ANTIPORTER"/>
    <property type="match status" value="1"/>
</dbReference>
<dbReference type="GO" id="GO:1902600">
    <property type="term" value="P:proton transmembrane transport"/>
    <property type="evidence" value="ECO:0007669"/>
    <property type="project" value="InterPro"/>
</dbReference>
<evidence type="ECO:0000256" key="12">
    <source>
        <dbReference type="SAM" id="MobiDB-lite"/>
    </source>
</evidence>
<feature type="domain" description="Cation/H(+) antiporter central" evidence="15">
    <location>
        <begin position="482"/>
        <end position="608"/>
    </location>
</feature>
<feature type="transmembrane region" description="Helical" evidence="13">
    <location>
        <begin position="193"/>
        <end position="215"/>
    </location>
</feature>
<evidence type="ECO:0000256" key="6">
    <source>
        <dbReference type="ARBA" id="ARBA00022958"/>
    </source>
</evidence>
<evidence type="ECO:0000259" key="16">
    <source>
        <dbReference type="Pfam" id="PF23259"/>
    </source>
</evidence>
<gene>
    <name evidence="17" type="ORF">CKAN_01511800</name>
</gene>
<dbReference type="AlphaFoldDB" id="A0A443P655"/>
<dbReference type="Pfam" id="PF23256">
    <property type="entry name" value="CHX17_2nd"/>
    <property type="match status" value="1"/>
</dbReference>
<feature type="transmembrane region" description="Helical" evidence="13">
    <location>
        <begin position="126"/>
        <end position="147"/>
    </location>
</feature>
<dbReference type="OrthoDB" id="1889525at2759"/>
<evidence type="ECO:0000256" key="3">
    <source>
        <dbReference type="ARBA" id="ARBA00022449"/>
    </source>
</evidence>
<keyword evidence="4" id="KW-0633">Potassium transport</keyword>
<feature type="compositionally biased region" description="Basic and acidic residues" evidence="12">
    <location>
        <begin position="792"/>
        <end position="801"/>
    </location>
</feature>
<keyword evidence="6" id="KW-0630">Potassium</keyword>
<feature type="transmembrane region" description="Helical" evidence="13">
    <location>
        <begin position="64"/>
        <end position="81"/>
    </location>
</feature>
<keyword evidence="18" id="KW-1185">Reference proteome</keyword>
<comment type="function">
    <text evidence="11">May operate as a cation/H(+) antiporter.</text>
</comment>
<feature type="transmembrane region" description="Helical" evidence="13">
    <location>
        <begin position="93"/>
        <end position="114"/>
    </location>
</feature>
<keyword evidence="3" id="KW-0050">Antiport</keyword>
<sequence>MNPNPPIVCHKAPKFSTTGIWLGQNPLDYSFPLLTLQLALVFTTIRIIYFFIKPLKQPRVVAEILGGIILGPSVLGRSAAFTNTVFPARGTQVLDTVAMFGLMYYVFLIGVKMDPTLIKKSGRKEILIGMVSLFLPLIVVSAISFPLRPFLPKDLQNVGLLIFLAALLSVTSFAVLVPILYELQLLNSEIGRLAMSSSVLSDICGWMFMATFIVMQASSVSAMEAVWALLSLIAIVLFIVLVIRPASLWIIRQTPEGKPVEEIYILMILVLVCVIGFLSDMIGANSFNGALVLGLALPEGPPLGSTIVERLDCIISGLLLPLYYCMSGLKTDVSTIQNLGTWSFLQLLLVMGCLGKLLGTLLPSLYFKIPFREALSLSLLMNAKGVVELITFNFWKDIKLLDDQAFTILVLSTVIITAIVTPLMRILYEPLREYAVYGRRTMMNSNPEADTGILVCIHNQSNVPSLIRILEALHPTSQSPISVYVLHLVQLVGRSTPLIITHNLSAAPPTTRGSNQSERIINAFRIYQERHEEGASVHPFTAIAPCATMHNDALALALQKEVSFMIIPFHKQPLVDGGIEHNSNIQAMNRNVLGNAPCSVSILIDRRVEVNLCPQSDQVSYNIGILFFGGDDDREVLACAARMATNPSVYLTIMRFFHPDSMKDRSRDRRLDDEIVTNFKSVNMRNDRVVFRESVVKDTEQIVGAIRSISSENYHLLMVGMRHERSPLLSADITDWSECPELGMIGDLLASQDLNSTASVLVVRQAHVRANPNLNQVPRANIIESYGGQNSLHREQGEESSVRSSIPGSSVRSSRASTLDLV</sequence>
<evidence type="ECO:0000256" key="10">
    <source>
        <dbReference type="ARBA" id="ARBA00038341"/>
    </source>
</evidence>
<evidence type="ECO:0000256" key="2">
    <source>
        <dbReference type="ARBA" id="ARBA00022448"/>
    </source>
</evidence>
<feature type="domain" description="Cation/H+ exchanger transmembrane" evidence="14">
    <location>
        <begin position="45"/>
        <end position="424"/>
    </location>
</feature>
<name>A0A443P655_9MAGN</name>
<feature type="transmembrane region" description="Helical" evidence="13">
    <location>
        <begin position="31"/>
        <end position="52"/>
    </location>
</feature>
<feature type="domain" description="Cation/H(+) antiporter C-terminal" evidence="16">
    <location>
        <begin position="621"/>
        <end position="766"/>
    </location>
</feature>
<comment type="caution">
    <text evidence="17">The sequence shown here is derived from an EMBL/GenBank/DDBJ whole genome shotgun (WGS) entry which is preliminary data.</text>
</comment>
<dbReference type="FunFam" id="1.20.1530.20:FF:000022">
    <property type="entry name" value="Cation/H(+) antiporter 24"/>
    <property type="match status" value="1"/>
</dbReference>
<dbReference type="InterPro" id="IPR006153">
    <property type="entry name" value="Cation/H_exchanger_TM"/>
</dbReference>
<evidence type="ECO:0000256" key="5">
    <source>
        <dbReference type="ARBA" id="ARBA00022692"/>
    </source>
</evidence>
<dbReference type="Pfam" id="PF00999">
    <property type="entry name" value="Na_H_Exchanger"/>
    <property type="match status" value="1"/>
</dbReference>
<feature type="region of interest" description="Disordered" evidence="12">
    <location>
        <begin position="789"/>
        <end position="822"/>
    </location>
</feature>